<protein>
    <recommendedName>
        <fullName evidence="4 11">Guanylate kinase</fullName>
        <ecNumber evidence="3 11">2.7.4.8</ecNumber>
    </recommendedName>
    <alternativeName>
        <fullName evidence="9 11">GMP kinase</fullName>
    </alternativeName>
</protein>
<comment type="subcellular location">
    <subcellularLocation>
        <location evidence="11">Cytoplasm</location>
    </subcellularLocation>
</comment>
<dbReference type="PROSITE" id="PS50052">
    <property type="entry name" value="GUANYLATE_KINASE_2"/>
    <property type="match status" value="1"/>
</dbReference>
<dbReference type="InterPro" id="IPR017665">
    <property type="entry name" value="Guanylate_kinase"/>
</dbReference>
<feature type="domain" description="Guanylate kinase-like" evidence="12">
    <location>
        <begin position="8"/>
        <end position="188"/>
    </location>
</feature>
<comment type="similarity">
    <text evidence="2 11">Belongs to the guanylate kinase family.</text>
</comment>
<dbReference type="GO" id="GO:0005524">
    <property type="term" value="F:ATP binding"/>
    <property type="evidence" value="ECO:0007669"/>
    <property type="project" value="UniProtKB-UniRule"/>
</dbReference>
<keyword evidence="14" id="KW-1185">Reference proteome</keyword>
<dbReference type="InterPro" id="IPR027417">
    <property type="entry name" value="P-loop_NTPase"/>
</dbReference>
<evidence type="ECO:0000256" key="1">
    <source>
        <dbReference type="ARBA" id="ARBA00003531"/>
    </source>
</evidence>
<dbReference type="SMART" id="SM00072">
    <property type="entry name" value="GuKc"/>
    <property type="match status" value="1"/>
</dbReference>
<evidence type="ECO:0000256" key="7">
    <source>
        <dbReference type="ARBA" id="ARBA00022777"/>
    </source>
</evidence>
<evidence type="ECO:0000256" key="3">
    <source>
        <dbReference type="ARBA" id="ARBA00012961"/>
    </source>
</evidence>
<dbReference type="Gene3D" id="3.40.50.300">
    <property type="entry name" value="P-loop containing nucleotide triphosphate hydrolases"/>
    <property type="match status" value="1"/>
</dbReference>
<evidence type="ECO:0000256" key="4">
    <source>
        <dbReference type="ARBA" id="ARBA00016296"/>
    </source>
</evidence>
<dbReference type="PANTHER" id="PTHR23117">
    <property type="entry name" value="GUANYLATE KINASE-RELATED"/>
    <property type="match status" value="1"/>
</dbReference>
<dbReference type="EMBL" id="CP033897">
    <property type="protein sequence ID" value="AZA11507.1"/>
    <property type="molecule type" value="Genomic_DNA"/>
</dbReference>
<proteinExistence type="inferred from homology"/>
<keyword evidence="5 11" id="KW-0808">Transferase</keyword>
<dbReference type="InterPro" id="IPR020590">
    <property type="entry name" value="Guanylate_kinase_CS"/>
</dbReference>
<dbReference type="SUPFAM" id="SSF52540">
    <property type="entry name" value="P-loop containing nucleoside triphosphate hydrolases"/>
    <property type="match status" value="1"/>
</dbReference>
<keyword evidence="11" id="KW-0963">Cytoplasm</keyword>
<sequence length="191" mass="20932">MQGDNQMGRLVVLAGPSAVGKSTVVHRLREEVPNLYFSVSMTTRAPRPGEVHGQDYYFVTPEEFQGNIDRGQMLEWAEIHGGLQRSGTPAKPVDEALSAGRPVLVEVDLEGARNVAKLKPEAETVFLAPPSWEVLVARLTGRGTEAEDVIQRRLETARNELACSDEFKHVVVNEDLEDTIATLRSILLGGS</sequence>
<dbReference type="OrthoDB" id="9808150at2"/>
<dbReference type="Proteomes" id="UP000271587">
    <property type="component" value="Chromosome"/>
</dbReference>
<dbReference type="EC" id="2.7.4.8" evidence="3 11"/>
<dbReference type="NCBIfam" id="TIGR03263">
    <property type="entry name" value="guanyl_kin"/>
    <property type="match status" value="1"/>
</dbReference>
<dbReference type="HAMAP" id="MF_00328">
    <property type="entry name" value="Guanylate_kinase"/>
    <property type="match status" value="1"/>
</dbReference>
<evidence type="ECO:0000256" key="9">
    <source>
        <dbReference type="ARBA" id="ARBA00030128"/>
    </source>
</evidence>
<dbReference type="PROSITE" id="PS00856">
    <property type="entry name" value="GUANYLATE_KINASE_1"/>
    <property type="match status" value="1"/>
</dbReference>
<dbReference type="GO" id="GO:0004385">
    <property type="term" value="F:GMP kinase activity"/>
    <property type="evidence" value="ECO:0007669"/>
    <property type="project" value="UniProtKB-UniRule"/>
</dbReference>
<dbReference type="AlphaFoldDB" id="A0A3G6J0M3"/>
<dbReference type="RefSeq" id="WP_123934152.1">
    <property type="nucleotide sequence ID" value="NZ_CP033897.1"/>
</dbReference>
<comment type="function">
    <text evidence="1 11">Essential for recycling GMP and indirectly, cGMP.</text>
</comment>
<reference evidence="13 14" key="1">
    <citation type="submission" date="2018-11" db="EMBL/GenBank/DDBJ databases">
        <authorList>
            <person name="Kleinhagauer T."/>
            <person name="Glaeser S.P."/>
            <person name="Spergser J."/>
            <person name="Ruckert C."/>
            <person name="Kaempfer P."/>
            <person name="Busse H.-J."/>
        </authorList>
    </citation>
    <scope>NUCLEOTIDE SEQUENCE [LARGE SCALE GENOMIC DNA]</scope>
    <source>
        <strain evidence="13 14">W8</strain>
    </source>
</reference>
<gene>
    <name evidence="11 13" type="primary">gmk</name>
    <name evidence="13" type="ORF">CGERO_06000</name>
</gene>
<evidence type="ECO:0000256" key="11">
    <source>
        <dbReference type="HAMAP-Rule" id="MF_00328"/>
    </source>
</evidence>
<dbReference type="PANTHER" id="PTHR23117:SF13">
    <property type="entry name" value="GUANYLATE KINASE"/>
    <property type="match status" value="1"/>
</dbReference>
<organism evidence="13 14">
    <name type="scientific">Corynebacterium gerontici</name>
    <dbReference type="NCBI Taxonomy" id="2079234"/>
    <lineage>
        <taxon>Bacteria</taxon>
        <taxon>Bacillati</taxon>
        <taxon>Actinomycetota</taxon>
        <taxon>Actinomycetes</taxon>
        <taxon>Mycobacteriales</taxon>
        <taxon>Corynebacteriaceae</taxon>
        <taxon>Corynebacterium</taxon>
    </lineage>
</organism>
<evidence type="ECO:0000256" key="10">
    <source>
        <dbReference type="ARBA" id="ARBA00048594"/>
    </source>
</evidence>
<accession>A0A3G6J0M3</accession>
<keyword evidence="6 11" id="KW-0547">Nucleotide-binding</keyword>
<name>A0A3G6J0M3_9CORY</name>
<dbReference type="InterPro" id="IPR008145">
    <property type="entry name" value="GK/Ca_channel_bsu"/>
</dbReference>
<dbReference type="FunFam" id="3.30.63.10:FF:000002">
    <property type="entry name" value="Guanylate kinase 1"/>
    <property type="match status" value="1"/>
</dbReference>
<evidence type="ECO:0000313" key="13">
    <source>
        <dbReference type="EMBL" id="AZA11507.1"/>
    </source>
</evidence>
<dbReference type="GO" id="GO:0005829">
    <property type="term" value="C:cytosol"/>
    <property type="evidence" value="ECO:0007669"/>
    <property type="project" value="TreeGrafter"/>
</dbReference>
<dbReference type="InterPro" id="IPR008144">
    <property type="entry name" value="Guanylate_kin-like_dom"/>
</dbReference>
<keyword evidence="8 11" id="KW-0067">ATP-binding</keyword>
<evidence type="ECO:0000256" key="5">
    <source>
        <dbReference type="ARBA" id="ARBA00022679"/>
    </source>
</evidence>
<dbReference type="Pfam" id="PF00625">
    <property type="entry name" value="Guanylate_kin"/>
    <property type="match status" value="1"/>
</dbReference>
<evidence type="ECO:0000313" key="14">
    <source>
        <dbReference type="Proteomes" id="UP000271587"/>
    </source>
</evidence>
<dbReference type="CDD" id="cd00071">
    <property type="entry name" value="GMPK"/>
    <property type="match status" value="1"/>
</dbReference>
<evidence type="ECO:0000256" key="6">
    <source>
        <dbReference type="ARBA" id="ARBA00022741"/>
    </source>
</evidence>
<keyword evidence="7 11" id="KW-0418">Kinase</keyword>
<dbReference type="KEGG" id="cgk:CGERO_06000"/>
<feature type="binding site" evidence="11">
    <location>
        <begin position="15"/>
        <end position="22"/>
    </location>
    <ligand>
        <name>ATP</name>
        <dbReference type="ChEBI" id="CHEBI:30616"/>
    </ligand>
</feature>
<evidence type="ECO:0000259" key="12">
    <source>
        <dbReference type="PROSITE" id="PS50052"/>
    </source>
</evidence>
<evidence type="ECO:0000256" key="2">
    <source>
        <dbReference type="ARBA" id="ARBA00005790"/>
    </source>
</evidence>
<dbReference type="Gene3D" id="3.30.63.10">
    <property type="entry name" value="Guanylate Kinase phosphate binding domain"/>
    <property type="match status" value="1"/>
</dbReference>
<comment type="catalytic activity">
    <reaction evidence="10 11">
        <text>GMP + ATP = GDP + ADP</text>
        <dbReference type="Rhea" id="RHEA:20780"/>
        <dbReference type="ChEBI" id="CHEBI:30616"/>
        <dbReference type="ChEBI" id="CHEBI:58115"/>
        <dbReference type="ChEBI" id="CHEBI:58189"/>
        <dbReference type="ChEBI" id="CHEBI:456216"/>
        <dbReference type="EC" id="2.7.4.8"/>
    </reaction>
</comment>
<evidence type="ECO:0000256" key="8">
    <source>
        <dbReference type="ARBA" id="ARBA00022840"/>
    </source>
</evidence>